<name>A0A7L5BZF7_9RHOB</name>
<evidence type="ECO:0000313" key="2">
    <source>
        <dbReference type="EMBL" id="QIE55646.1"/>
    </source>
</evidence>
<protein>
    <recommendedName>
        <fullName evidence="1">Amidase domain-containing protein</fullName>
    </recommendedName>
</protein>
<dbReference type="EMBL" id="CP049056">
    <property type="protein sequence ID" value="QIE55646.1"/>
    <property type="molecule type" value="Genomic_DNA"/>
</dbReference>
<feature type="domain" description="Amidase" evidence="1">
    <location>
        <begin position="11"/>
        <end position="66"/>
    </location>
</feature>
<dbReference type="KEGG" id="hdh:G5B40_09395"/>
<dbReference type="Pfam" id="PF01425">
    <property type="entry name" value="Amidase"/>
    <property type="match status" value="1"/>
</dbReference>
<dbReference type="AlphaFoldDB" id="A0A7L5BZF7"/>
<organism evidence="2 3">
    <name type="scientific">Pikeienuella piscinae</name>
    <dbReference type="NCBI Taxonomy" id="2748098"/>
    <lineage>
        <taxon>Bacteria</taxon>
        <taxon>Pseudomonadati</taxon>
        <taxon>Pseudomonadota</taxon>
        <taxon>Alphaproteobacteria</taxon>
        <taxon>Rhodobacterales</taxon>
        <taxon>Paracoccaceae</taxon>
        <taxon>Pikeienuella</taxon>
    </lineage>
</organism>
<proteinExistence type="predicted"/>
<dbReference type="InterPro" id="IPR023631">
    <property type="entry name" value="Amidase_dom"/>
</dbReference>
<dbReference type="Gene3D" id="3.90.1300.10">
    <property type="entry name" value="Amidase signature (AS) domain"/>
    <property type="match status" value="1"/>
</dbReference>
<dbReference type="SUPFAM" id="SSF75304">
    <property type="entry name" value="Amidase signature (AS) enzymes"/>
    <property type="match status" value="1"/>
</dbReference>
<dbReference type="InterPro" id="IPR036928">
    <property type="entry name" value="AS_sf"/>
</dbReference>
<gene>
    <name evidence="2" type="ORF">G5B40_09395</name>
</gene>
<evidence type="ECO:0000313" key="3">
    <source>
        <dbReference type="Proteomes" id="UP000503336"/>
    </source>
</evidence>
<accession>A0A7L5BZF7</accession>
<evidence type="ECO:0000259" key="1">
    <source>
        <dbReference type="Pfam" id="PF01425"/>
    </source>
</evidence>
<reference evidence="2 3" key="1">
    <citation type="submission" date="2020-02" db="EMBL/GenBank/DDBJ databases">
        <title>complete genome sequence of Rhodobacteraceae bacterium.</title>
        <authorList>
            <person name="Park J."/>
            <person name="Kim Y.-S."/>
            <person name="Kim K.-H."/>
        </authorList>
    </citation>
    <scope>NUCLEOTIDE SEQUENCE [LARGE SCALE GENOMIC DNA]</scope>
    <source>
        <strain evidence="2 3">RR4-56</strain>
    </source>
</reference>
<dbReference type="Proteomes" id="UP000503336">
    <property type="component" value="Chromosome"/>
</dbReference>
<sequence length="114" mass="12516">MPLATMRRGARNERAKPLGPLAGIPISLKDLVATAGIRATFNSRVMENWKPDADAKGHLSDAGAIVLEPDQKVDERYHRLVIHRRCETDGRIRCLGMTSLGESISGTRLDIQAI</sequence>
<keyword evidence="3" id="KW-1185">Reference proteome</keyword>